<dbReference type="GO" id="GO:0006886">
    <property type="term" value="P:intracellular protein transport"/>
    <property type="evidence" value="ECO:0007669"/>
    <property type="project" value="InterPro"/>
</dbReference>
<evidence type="ECO:0000256" key="12">
    <source>
        <dbReference type="SAM" id="Phobius"/>
    </source>
</evidence>
<dbReference type="EMBL" id="KZ305021">
    <property type="protein sequence ID" value="PIA59291.1"/>
    <property type="molecule type" value="Genomic_DNA"/>
</dbReference>
<feature type="transmembrane region" description="Helical" evidence="12">
    <location>
        <begin position="50"/>
        <end position="69"/>
    </location>
</feature>
<dbReference type="AlphaFoldDB" id="A0A2G5EU76"/>
<evidence type="ECO:0000313" key="14">
    <source>
        <dbReference type="Proteomes" id="UP000230069"/>
    </source>
</evidence>
<evidence type="ECO:0000256" key="2">
    <source>
        <dbReference type="ARBA" id="ARBA00009874"/>
    </source>
</evidence>
<accession>A0A2G5EU76</accession>
<keyword evidence="14" id="KW-1185">Reference proteome</keyword>
<evidence type="ECO:0000256" key="8">
    <source>
        <dbReference type="ARBA" id="ARBA00023010"/>
    </source>
</evidence>
<sequence>MASRKGNNNDGVLSKVRNTINSSSIVQKGKQAASSASTVFWKVCKSTGKAAWYTGTTTLVLIVPLIIVMDREQQLIEVEQHNAALLGAPTGLSPSM</sequence>
<evidence type="ECO:0000256" key="7">
    <source>
        <dbReference type="ARBA" id="ARBA00022989"/>
    </source>
</evidence>
<dbReference type="CDD" id="cd22884">
    <property type="entry name" value="TOM22"/>
    <property type="match status" value="1"/>
</dbReference>
<proteinExistence type="inferred from homology"/>
<evidence type="ECO:0008006" key="15">
    <source>
        <dbReference type="Google" id="ProtNLM"/>
    </source>
</evidence>
<evidence type="ECO:0000313" key="13">
    <source>
        <dbReference type="EMBL" id="PIA59291.1"/>
    </source>
</evidence>
<keyword evidence="3" id="KW-0813">Transport</keyword>
<dbReference type="InterPro" id="IPR017411">
    <property type="entry name" value="Tom22_pln"/>
</dbReference>
<keyword evidence="4 12" id="KW-0812">Transmembrane</keyword>
<gene>
    <name evidence="13" type="ORF">AQUCO_00400291v1</name>
</gene>
<dbReference type="InParanoid" id="A0A2G5EU76"/>
<evidence type="ECO:0000256" key="11">
    <source>
        <dbReference type="ARBA" id="ARBA00023170"/>
    </source>
</evidence>
<keyword evidence="11" id="KW-0675">Receptor</keyword>
<evidence type="ECO:0000256" key="10">
    <source>
        <dbReference type="ARBA" id="ARBA00023136"/>
    </source>
</evidence>
<keyword evidence="8" id="KW-0811">Translocation</keyword>
<keyword evidence="9" id="KW-0496">Mitochondrion</keyword>
<dbReference type="PANTHER" id="PTHR46867">
    <property type="entry name" value="MITOCHONDRIAL IMPORT RECEPTOR SUBUNIT TOM9-2"/>
    <property type="match status" value="1"/>
</dbReference>
<evidence type="ECO:0000256" key="9">
    <source>
        <dbReference type="ARBA" id="ARBA00023128"/>
    </source>
</evidence>
<dbReference type="STRING" id="218851.A0A2G5EU76"/>
<dbReference type="PANTHER" id="PTHR46867:SF4">
    <property type="entry name" value="MITOCHONDRIAL IMPORT RECEPTOR SUBUNIT TOM9-2"/>
    <property type="match status" value="1"/>
</dbReference>
<comment type="similarity">
    <text evidence="2">Belongs to the Tom22 family.</text>
</comment>
<dbReference type="Pfam" id="PF04281">
    <property type="entry name" value="Tom22"/>
    <property type="match status" value="1"/>
</dbReference>
<reference evidence="13 14" key="1">
    <citation type="submission" date="2017-09" db="EMBL/GenBank/DDBJ databases">
        <title>WGS assembly of Aquilegia coerulea Goldsmith.</title>
        <authorList>
            <person name="Hodges S."/>
            <person name="Kramer E."/>
            <person name="Nordborg M."/>
            <person name="Tomkins J."/>
            <person name="Borevitz J."/>
            <person name="Derieg N."/>
            <person name="Yan J."/>
            <person name="Mihaltcheva S."/>
            <person name="Hayes R.D."/>
            <person name="Rokhsar D."/>
        </authorList>
    </citation>
    <scope>NUCLEOTIDE SEQUENCE [LARGE SCALE GENOMIC DNA]</scope>
    <source>
        <strain evidence="14">cv. Goldsmith</strain>
    </source>
</reference>
<evidence type="ECO:0000256" key="6">
    <source>
        <dbReference type="ARBA" id="ARBA00022927"/>
    </source>
</evidence>
<dbReference type="OrthoDB" id="10016939at2759"/>
<keyword evidence="7 12" id="KW-1133">Transmembrane helix</keyword>
<protein>
    <recommendedName>
        <fullName evidence="15">Mitochondrial import receptor subunit TOM22</fullName>
    </recommendedName>
</protein>
<keyword evidence="10 12" id="KW-0472">Membrane</keyword>
<dbReference type="FunCoup" id="A0A2G5EU76">
    <property type="interactions" value="2197"/>
</dbReference>
<keyword evidence="5" id="KW-1000">Mitochondrion outer membrane</keyword>
<dbReference type="InterPro" id="IPR005683">
    <property type="entry name" value="Tom22"/>
</dbReference>
<comment type="subcellular location">
    <subcellularLocation>
        <location evidence="1">Mitochondrion outer membrane</location>
        <topology evidence="1">Single-pass membrane protein</topology>
    </subcellularLocation>
</comment>
<name>A0A2G5EU76_AQUCA</name>
<evidence type="ECO:0000256" key="3">
    <source>
        <dbReference type="ARBA" id="ARBA00022448"/>
    </source>
</evidence>
<keyword evidence="6" id="KW-0653">Protein transport</keyword>
<evidence type="ECO:0000256" key="4">
    <source>
        <dbReference type="ARBA" id="ARBA00022692"/>
    </source>
</evidence>
<evidence type="ECO:0000256" key="5">
    <source>
        <dbReference type="ARBA" id="ARBA00022787"/>
    </source>
</evidence>
<dbReference type="GO" id="GO:0005741">
    <property type="term" value="C:mitochondrial outer membrane"/>
    <property type="evidence" value="ECO:0007669"/>
    <property type="project" value="UniProtKB-SubCell"/>
</dbReference>
<evidence type="ECO:0000256" key="1">
    <source>
        <dbReference type="ARBA" id="ARBA00004572"/>
    </source>
</evidence>
<organism evidence="13 14">
    <name type="scientific">Aquilegia coerulea</name>
    <name type="common">Rocky mountain columbine</name>
    <dbReference type="NCBI Taxonomy" id="218851"/>
    <lineage>
        <taxon>Eukaryota</taxon>
        <taxon>Viridiplantae</taxon>
        <taxon>Streptophyta</taxon>
        <taxon>Embryophyta</taxon>
        <taxon>Tracheophyta</taxon>
        <taxon>Spermatophyta</taxon>
        <taxon>Magnoliopsida</taxon>
        <taxon>Ranunculales</taxon>
        <taxon>Ranunculaceae</taxon>
        <taxon>Thalictroideae</taxon>
        <taxon>Aquilegia</taxon>
    </lineage>
</organism>
<dbReference type="Proteomes" id="UP000230069">
    <property type="component" value="Unassembled WGS sequence"/>
</dbReference>